<dbReference type="AlphaFoldDB" id="A0A850PQE6"/>
<organism evidence="2 3">
    <name type="scientific">Mycolicibacterium hippocampi</name>
    <dbReference type="NCBI Taxonomy" id="659824"/>
    <lineage>
        <taxon>Bacteria</taxon>
        <taxon>Bacillati</taxon>
        <taxon>Actinomycetota</taxon>
        <taxon>Actinomycetes</taxon>
        <taxon>Mycobacteriales</taxon>
        <taxon>Mycobacteriaceae</taxon>
        <taxon>Mycolicibacterium</taxon>
    </lineage>
</organism>
<dbReference type="SMART" id="SM00028">
    <property type="entry name" value="TPR"/>
    <property type="match status" value="3"/>
</dbReference>
<gene>
    <name evidence="2" type="ORF">HLY00_1509</name>
</gene>
<accession>A0A850PQE6</accession>
<evidence type="ECO:0000256" key="1">
    <source>
        <dbReference type="SAM" id="MobiDB-lite"/>
    </source>
</evidence>
<protein>
    <recommendedName>
        <fullName evidence="4">Tetratricopeptide repeat protein</fullName>
    </recommendedName>
</protein>
<evidence type="ECO:0000313" key="2">
    <source>
        <dbReference type="EMBL" id="NVN50340.1"/>
    </source>
</evidence>
<feature type="compositionally biased region" description="Basic and acidic residues" evidence="1">
    <location>
        <begin position="193"/>
        <end position="218"/>
    </location>
</feature>
<dbReference type="Gene3D" id="1.25.40.10">
    <property type="entry name" value="Tetratricopeptide repeat domain"/>
    <property type="match status" value="1"/>
</dbReference>
<evidence type="ECO:0008006" key="4">
    <source>
        <dbReference type="Google" id="ProtNLM"/>
    </source>
</evidence>
<sequence length="226" mass="25964">MADEEDPMERELFAASIARPRDSARYVAALEIAVRTRLDDPEVDRHPDLERVCLELAREYQVLKRWEDALVAADAVAELEPDMQPDARCLRAEILMRMGRVAEAEPIWAAVRTETPDDVWLYYRAGMEYAAIGDHQTALDWLNEGVRVALRTDGPDAEDPLTDELAELRQAALDNLGRPADELQEQAMTFLREKDEQERAEARREASEMFGLEPDRRPIRPTKRRH</sequence>
<proteinExistence type="predicted"/>
<dbReference type="EMBL" id="JABFYL010000023">
    <property type="protein sequence ID" value="NVN50340.1"/>
    <property type="molecule type" value="Genomic_DNA"/>
</dbReference>
<comment type="caution">
    <text evidence="2">The sequence shown here is derived from an EMBL/GenBank/DDBJ whole genome shotgun (WGS) entry which is preliminary data.</text>
</comment>
<dbReference type="SUPFAM" id="SSF48452">
    <property type="entry name" value="TPR-like"/>
    <property type="match status" value="1"/>
</dbReference>
<evidence type="ECO:0000313" key="3">
    <source>
        <dbReference type="Proteomes" id="UP000570517"/>
    </source>
</evidence>
<keyword evidence="3" id="KW-1185">Reference proteome</keyword>
<feature type="region of interest" description="Disordered" evidence="1">
    <location>
        <begin position="193"/>
        <end position="226"/>
    </location>
</feature>
<dbReference type="InterPro" id="IPR019734">
    <property type="entry name" value="TPR_rpt"/>
</dbReference>
<reference evidence="2 3" key="1">
    <citation type="submission" date="2020-05" db="EMBL/GenBank/DDBJ databases">
        <title>Draft genome sequence of Mycobacterium hippocampi DL, isolated from European seabass, Dicentrarchus labrax, reared in fish farms.</title>
        <authorList>
            <person name="Stathopoulou P."/>
            <person name="Asimakis E."/>
            <person name="Tzokas K."/>
            <person name="Batargias C."/>
            <person name="Tsiamis G."/>
        </authorList>
    </citation>
    <scope>NUCLEOTIDE SEQUENCE [LARGE SCALE GENOMIC DNA]</scope>
    <source>
        <strain evidence="2 3">DL</strain>
    </source>
</reference>
<dbReference type="Proteomes" id="UP000570517">
    <property type="component" value="Unassembled WGS sequence"/>
</dbReference>
<name>A0A850PQE6_9MYCO</name>
<dbReference type="RefSeq" id="WP_178358698.1">
    <property type="nucleotide sequence ID" value="NZ_JABFYL010000023.1"/>
</dbReference>
<dbReference type="InterPro" id="IPR011990">
    <property type="entry name" value="TPR-like_helical_dom_sf"/>
</dbReference>